<comment type="subunit">
    <text evidence="8">Heterotrimer of A, B and C subunits.</text>
</comment>
<evidence type="ECO:0000256" key="1">
    <source>
        <dbReference type="ARBA" id="ARBA00008069"/>
    </source>
</evidence>
<dbReference type="InterPro" id="IPR023631">
    <property type="entry name" value="Amidase_dom"/>
</dbReference>
<comment type="caution">
    <text evidence="10">The sequence shown here is derived from an EMBL/GenBank/DDBJ whole genome shotgun (WGS) entry which is preliminary data.</text>
</comment>
<keyword evidence="3 8" id="KW-0547">Nucleotide-binding</keyword>
<dbReference type="InterPro" id="IPR036928">
    <property type="entry name" value="AS_sf"/>
</dbReference>
<reference evidence="10 11" key="1">
    <citation type="submission" date="2021-03" db="EMBL/GenBank/DDBJ databases">
        <title>Genomic Encyclopedia of Type Strains, Phase IV (KMG-IV): sequencing the most valuable type-strain genomes for metagenomic binning, comparative biology and taxonomic classification.</title>
        <authorList>
            <person name="Goeker M."/>
        </authorList>
    </citation>
    <scope>NUCLEOTIDE SEQUENCE [LARGE SCALE GENOMIC DNA]</scope>
    <source>
        <strain evidence="10 11">DSM 27138</strain>
    </source>
</reference>
<dbReference type="Gene3D" id="3.90.1300.10">
    <property type="entry name" value="Amidase signature (AS) domain"/>
    <property type="match status" value="1"/>
</dbReference>
<dbReference type="EC" id="6.3.5.7" evidence="8"/>
<dbReference type="NCBIfam" id="TIGR00132">
    <property type="entry name" value="gatA"/>
    <property type="match status" value="1"/>
</dbReference>
<dbReference type="GO" id="GO:0050566">
    <property type="term" value="F:asparaginyl-tRNA synthase (glutamine-hydrolyzing) activity"/>
    <property type="evidence" value="ECO:0007669"/>
    <property type="project" value="UniProtKB-EC"/>
</dbReference>
<dbReference type="InterPro" id="IPR000120">
    <property type="entry name" value="Amidase"/>
</dbReference>
<name>A0ABS4JXM5_9FIRM</name>
<protein>
    <recommendedName>
        <fullName evidence="8">Glutamyl-tRNA(Gln) amidotransferase subunit A</fullName>
        <shortName evidence="8">Glu-ADT subunit A</shortName>
        <ecNumber evidence="8">6.3.5.7</ecNumber>
    </recommendedName>
</protein>
<organism evidence="10 11">
    <name type="scientific">Symbiobacterium terraclitae</name>
    <dbReference type="NCBI Taxonomy" id="557451"/>
    <lineage>
        <taxon>Bacteria</taxon>
        <taxon>Bacillati</taxon>
        <taxon>Bacillota</taxon>
        <taxon>Clostridia</taxon>
        <taxon>Eubacteriales</taxon>
        <taxon>Symbiobacteriaceae</taxon>
        <taxon>Symbiobacterium</taxon>
    </lineage>
</organism>
<sequence>MAAMTHKLSAARLNRLFLAGELSAVEITESVLSRIASVDPVVGAFIKVAAEHALDRARKLDARRKAGDREFGPLAGVPVAVKDNICTCGIETTCASRILKGYVPPYDATVVERLRASGAIIIGKTNMDEFAMGSSGETSAFGVTRNPWDLERIPGGSSSGSAAAVAAEEVPLSLGSDTGGSIRQPAALTGVVGLKPTYGYVSRYGLVAFASSLDQIGPFGHDVEDVARLFEVIAGPDRRDATNAGRTPPEVKFGGEPSLKGVRLGVPREYFGSGIEAGVRARVEEAIKQLEELGASVEECSLPSTEHALSAYYIIAPAEASANLARFDGVRYGYRAAGASGLLEMYGRTRAEGFGPEVKRRIMIGTYALSSGYYDAYYKKAQQVRTLVIRDFERAFGRFDALVTPTVPTTAWRLGEKLDDPLSMYLADICTIPVNLAGLPAISVPCGFADGLPVGLQLIGQHFADTQLLQLAWAYQKVTKHHEARPDVDLKGGRQQ</sequence>
<dbReference type="GO" id="GO:0050567">
    <property type="term" value="F:glutaminyl-tRNA synthase (glutamine-hydrolyzing) activity"/>
    <property type="evidence" value="ECO:0007669"/>
    <property type="project" value="UniProtKB-EC"/>
</dbReference>
<dbReference type="InterPro" id="IPR020556">
    <property type="entry name" value="Amidase_CS"/>
</dbReference>
<feature type="active site" description="Charge relay system" evidence="8">
    <location>
        <position position="157"/>
    </location>
</feature>
<feature type="active site" description="Acyl-ester intermediate" evidence="8">
    <location>
        <position position="181"/>
    </location>
</feature>
<dbReference type="PANTHER" id="PTHR11895">
    <property type="entry name" value="TRANSAMIDASE"/>
    <property type="match status" value="1"/>
</dbReference>
<evidence type="ECO:0000256" key="2">
    <source>
        <dbReference type="ARBA" id="ARBA00022598"/>
    </source>
</evidence>
<keyword evidence="5 8" id="KW-0648">Protein biosynthesis</keyword>
<dbReference type="Proteomes" id="UP001519289">
    <property type="component" value="Unassembled WGS sequence"/>
</dbReference>
<dbReference type="SUPFAM" id="SSF75304">
    <property type="entry name" value="Amidase signature (AS) enzymes"/>
    <property type="match status" value="1"/>
</dbReference>
<keyword evidence="4 8" id="KW-0067">ATP-binding</keyword>
<evidence type="ECO:0000256" key="6">
    <source>
        <dbReference type="ARBA" id="ARBA00025295"/>
    </source>
</evidence>
<evidence type="ECO:0000256" key="8">
    <source>
        <dbReference type="HAMAP-Rule" id="MF_00120"/>
    </source>
</evidence>
<evidence type="ECO:0000256" key="7">
    <source>
        <dbReference type="ARBA" id="ARBA00047407"/>
    </source>
</evidence>
<dbReference type="HAMAP" id="MF_00120">
    <property type="entry name" value="GatA"/>
    <property type="match status" value="1"/>
</dbReference>
<comment type="function">
    <text evidence="6 8">Allows the formation of correctly charged Gln-tRNA(Gln) through the transamidation of misacylated Glu-tRNA(Gln) in organisms which lack glutaminyl-tRNA synthetase. The reaction takes place in the presence of glutamine and ATP through an activated gamma-phospho-Glu-tRNA(Gln).</text>
</comment>
<gene>
    <name evidence="8" type="primary">gatA</name>
    <name evidence="10" type="ORF">J2Z79_002644</name>
</gene>
<comment type="similarity">
    <text evidence="1 8">Belongs to the amidase family. GatA subfamily.</text>
</comment>
<evidence type="ECO:0000256" key="5">
    <source>
        <dbReference type="ARBA" id="ARBA00022917"/>
    </source>
</evidence>
<keyword evidence="2 8" id="KW-0436">Ligase</keyword>
<proteinExistence type="inferred from homology"/>
<dbReference type="PROSITE" id="PS00571">
    <property type="entry name" value="AMIDASES"/>
    <property type="match status" value="1"/>
</dbReference>
<comment type="catalytic activity">
    <reaction evidence="7 8">
        <text>L-glutamyl-tRNA(Gln) + L-glutamine + ATP + H2O = L-glutaminyl-tRNA(Gln) + L-glutamate + ADP + phosphate + H(+)</text>
        <dbReference type="Rhea" id="RHEA:17521"/>
        <dbReference type="Rhea" id="RHEA-COMP:9681"/>
        <dbReference type="Rhea" id="RHEA-COMP:9684"/>
        <dbReference type="ChEBI" id="CHEBI:15377"/>
        <dbReference type="ChEBI" id="CHEBI:15378"/>
        <dbReference type="ChEBI" id="CHEBI:29985"/>
        <dbReference type="ChEBI" id="CHEBI:30616"/>
        <dbReference type="ChEBI" id="CHEBI:43474"/>
        <dbReference type="ChEBI" id="CHEBI:58359"/>
        <dbReference type="ChEBI" id="CHEBI:78520"/>
        <dbReference type="ChEBI" id="CHEBI:78521"/>
        <dbReference type="ChEBI" id="CHEBI:456216"/>
        <dbReference type="EC" id="6.3.5.7"/>
    </reaction>
</comment>
<feature type="domain" description="Amidase" evidence="9">
    <location>
        <begin position="26"/>
        <end position="469"/>
    </location>
</feature>
<evidence type="ECO:0000256" key="3">
    <source>
        <dbReference type="ARBA" id="ARBA00022741"/>
    </source>
</evidence>
<evidence type="ECO:0000256" key="4">
    <source>
        <dbReference type="ARBA" id="ARBA00022840"/>
    </source>
</evidence>
<feature type="active site" description="Charge relay system" evidence="8">
    <location>
        <position position="82"/>
    </location>
</feature>
<evidence type="ECO:0000313" key="11">
    <source>
        <dbReference type="Proteomes" id="UP001519289"/>
    </source>
</evidence>
<accession>A0ABS4JXM5</accession>
<dbReference type="Pfam" id="PF01425">
    <property type="entry name" value="Amidase"/>
    <property type="match status" value="1"/>
</dbReference>
<keyword evidence="11" id="KW-1185">Reference proteome</keyword>
<dbReference type="PANTHER" id="PTHR11895:SF151">
    <property type="entry name" value="GLUTAMYL-TRNA(GLN) AMIDOTRANSFERASE SUBUNIT A"/>
    <property type="match status" value="1"/>
</dbReference>
<dbReference type="InterPro" id="IPR004412">
    <property type="entry name" value="GatA"/>
</dbReference>
<dbReference type="EMBL" id="JAGGLG010000024">
    <property type="protein sequence ID" value="MBP2019219.1"/>
    <property type="molecule type" value="Genomic_DNA"/>
</dbReference>
<evidence type="ECO:0000313" key="10">
    <source>
        <dbReference type="EMBL" id="MBP2019219.1"/>
    </source>
</evidence>
<evidence type="ECO:0000259" key="9">
    <source>
        <dbReference type="Pfam" id="PF01425"/>
    </source>
</evidence>